<evidence type="ECO:0000313" key="2">
    <source>
        <dbReference type="EMBL" id="MED6189847.1"/>
    </source>
</evidence>
<sequence>LECVQGRDNFGIRAWFEREHKWFVGMTSSGSGIEHDETQRGRDAIPAQWGSKKVRSSSEPRGKDSTLLEKRVSLLEDVLSTMDERFQRIEHDKKTLEAHVLGELDALKESMLQIEEKLEN</sequence>
<feature type="compositionally biased region" description="Basic and acidic residues" evidence="1">
    <location>
        <begin position="33"/>
        <end position="43"/>
    </location>
</feature>
<feature type="compositionally biased region" description="Basic and acidic residues" evidence="1">
    <location>
        <begin position="56"/>
        <end position="65"/>
    </location>
</feature>
<protein>
    <submittedName>
        <fullName evidence="2">Uncharacterized protein</fullName>
    </submittedName>
</protein>
<keyword evidence="3" id="KW-1185">Reference proteome</keyword>
<evidence type="ECO:0000256" key="1">
    <source>
        <dbReference type="SAM" id="MobiDB-lite"/>
    </source>
</evidence>
<feature type="non-terminal residue" evidence="2">
    <location>
        <position position="1"/>
    </location>
</feature>
<evidence type="ECO:0000313" key="3">
    <source>
        <dbReference type="Proteomes" id="UP001341840"/>
    </source>
</evidence>
<gene>
    <name evidence="2" type="ORF">PIB30_100023</name>
</gene>
<feature type="non-terminal residue" evidence="2">
    <location>
        <position position="120"/>
    </location>
</feature>
<proteinExistence type="predicted"/>
<dbReference type="EMBL" id="JASCZI010183988">
    <property type="protein sequence ID" value="MED6189847.1"/>
    <property type="molecule type" value="Genomic_DNA"/>
</dbReference>
<organism evidence="2 3">
    <name type="scientific">Stylosanthes scabra</name>
    <dbReference type="NCBI Taxonomy" id="79078"/>
    <lineage>
        <taxon>Eukaryota</taxon>
        <taxon>Viridiplantae</taxon>
        <taxon>Streptophyta</taxon>
        <taxon>Embryophyta</taxon>
        <taxon>Tracheophyta</taxon>
        <taxon>Spermatophyta</taxon>
        <taxon>Magnoliopsida</taxon>
        <taxon>eudicotyledons</taxon>
        <taxon>Gunneridae</taxon>
        <taxon>Pentapetalae</taxon>
        <taxon>rosids</taxon>
        <taxon>fabids</taxon>
        <taxon>Fabales</taxon>
        <taxon>Fabaceae</taxon>
        <taxon>Papilionoideae</taxon>
        <taxon>50 kb inversion clade</taxon>
        <taxon>dalbergioids sensu lato</taxon>
        <taxon>Dalbergieae</taxon>
        <taxon>Pterocarpus clade</taxon>
        <taxon>Stylosanthes</taxon>
    </lineage>
</organism>
<name>A0ABU6WVG4_9FABA</name>
<reference evidence="2 3" key="1">
    <citation type="journal article" date="2023" name="Plants (Basel)">
        <title>Bridging the Gap: Combining Genomics and Transcriptomics Approaches to Understand Stylosanthes scabra, an Orphan Legume from the Brazilian Caatinga.</title>
        <authorList>
            <person name="Ferreira-Neto J.R.C."/>
            <person name="da Silva M.D."/>
            <person name="Binneck E."/>
            <person name="de Melo N.F."/>
            <person name="da Silva R.H."/>
            <person name="de Melo A.L.T.M."/>
            <person name="Pandolfi V."/>
            <person name="Bustamante F.O."/>
            <person name="Brasileiro-Vidal A.C."/>
            <person name="Benko-Iseppon A.M."/>
        </authorList>
    </citation>
    <scope>NUCLEOTIDE SEQUENCE [LARGE SCALE GENOMIC DNA]</scope>
    <source>
        <tissue evidence="2">Leaves</tissue>
    </source>
</reference>
<feature type="region of interest" description="Disordered" evidence="1">
    <location>
        <begin position="27"/>
        <end position="65"/>
    </location>
</feature>
<dbReference type="Proteomes" id="UP001341840">
    <property type="component" value="Unassembled WGS sequence"/>
</dbReference>
<comment type="caution">
    <text evidence="2">The sequence shown here is derived from an EMBL/GenBank/DDBJ whole genome shotgun (WGS) entry which is preliminary data.</text>
</comment>
<accession>A0ABU6WVG4</accession>